<dbReference type="InterPro" id="IPR002508">
    <property type="entry name" value="MurNAc-LAA_cat"/>
</dbReference>
<dbReference type="InterPro" id="IPR014234">
    <property type="entry name" value="Spore_CwlD"/>
</dbReference>
<reference evidence="3 4" key="1">
    <citation type="submission" date="2016-05" db="EMBL/GenBank/DDBJ databases">
        <title>Paenibacillus sp. 1ZS3-15 nov., isolated from the rhizosphere soil.</title>
        <authorList>
            <person name="Zhang X.X."/>
            <person name="Zhang J."/>
        </authorList>
    </citation>
    <scope>NUCLEOTIDE SEQUENCE [LARGE SCALE GENOMIC DNA]</scope>
    <source>
        <strain evidence="3 4">1ZS3-15</strain>
    </source>
</reference>
<dbReference type="OrthoDB" id="9806267at2"/>
<dbReference type="GO" id="GO:0009253">
    <property type="term" value="P:peptidoglycan catabolic process"/>
    <property type="evidence" value="ECO:0007669"/>
    <property type="project" value="InterPro"/>
</dbReference>
<dbReference type="AlphaFoldDB" id="A0A198AQX9"/>
<keyword evidence="1" id="KW-0378">Hydrolase</keyword>
<dbReference type="SMART" id="SM00646">
    <property type="entry name" value="Ami_3"/>
    <property type="match status" value="1"/>
</dbReference>
<dbReference type="NCBIfam" id="TIGR02883">
    <property type="entry name" value="spore_cwlD"/>
    <property type="match status" value="1"/>
</dbReference>
<gene>
    <name evidence="3" type="ORF">A8708_01315</name>
</gene>
<dbReference type="GO" id="GO:0030288">
    <property type="term" value="C:outer membrane-bounded periplasmic space"/>
    <property type="evidence" value="ECO:0007669"/>
    <property type="project" value="TreeGrafter"/>
</dbReference>
<dbReference type="SUPFAM" id="SSF53187">
    <property type="entry name" value="Zn-dependent exopeptidases"/>
    <property type="match status" value="1"/>
</dbReference>
<keyword evidence="4" id="KW-1185">Reference proteome</keyword>
<dbReference type="InterPro" id="IPR050695">
    <property type="entry name" value="N-acetylmuramoyl_amidase_3"/>
</dbReference>
<accession>A0A198AQX9</accession>
<dbReference type="RefSeq" id="WP_068661890.1">
    <property type="nucleotide sequence ID" value="NZ_LYPB01000041.1"/>
</dbReference>
<sequence length="253" mass="28126">MRKRKKRLVVWLTFHSSLKLLLSAMLVALVVFIYAYELPATKTWSDWTLPLSGKTIALDAGHGGPDGGAESKDGIIEKDINLAITLRLRDYLQQAGAIVVLTRETDTDLAESGTKGYSKRKTQDLHNRAGLIEKNKADMFLSIHLNSIPSDKWRGAQTFYYLNNPDNPNLAALIQSELKRNLENTDRVAKPADKTVYLLKTLKIPSALVEVGFLSNPEEAKLLADENYQKMLAASVYQGILRYYAGEKVGSAS</sequence>
<dbReference type="CDD" id="cd02696">
    <property type="entry name" value="MurNAc-LAA"/>
    <property type="match status" value="1"/>
</dbReference>
<dbReference type="EMBL" id="LYPB01000041">
    <property type="protein sequence ID" value="OAS23258.1"/>
    <property type="molecule type" value="Genomic_DNA"/>
</dbReference>
<dbReference type="PANTHER" id="PTHR30404:SF0">
    <property type="entry name" value="N-ACETYLMURAMOYL-L-ALANINE AMIDASE AMIC"/>
    <property type="match status" value="1"/>
</dbReference>
<dbReference type="Gene3D" id="3.40.630.40">
    <property type="entry name" value="Zn-dependent exopeptidases"/>
    <property type="match status" value="1"/>
</dbReference>
<feature type="domain" description="MurNAc-LAA" evidence="2">
    <location>
        <begin position="129"/>
        <end position="241"/>
    </location>
</feature>
<name>A0A198AQX9_9BACL</name>
<dbReference type="PANTHER" id="PTHR30404">
    <property type="entry name" value="N-ACETYLMURAMOYL-L-ALANINE AMIDASE"/>
    <property type="match status" value="1"/>
</dbReference>
<dbReference type="Proteomes" id="UP000078454">
    <property type="component" value="Unassembled WGS sequence"/>
</dbReference>
<organism evidence="3 4">
    <name type="scientific">Paenibacillus oryzisoli</name>
    <dbReference type="NCBI Taxonomy" id="1850517"/>
    <lineage>
        <taxon>Bacteria</taxon>
        <taxon>Bacillati</taxon>
        <taxon>Bacillota</taxon>
        <taxon>Bacilli</taxon>
        <taxon>Bacillales</taxon>
        <taxon>Paenibacillaceae</taxon>
        <taxon>Paenibacillus</taxon>
    </lineage>
</organism>
<evidence type="ECO:0000259" key="2">
    <source>
        <dbReference type="SMART" id="SM00646"/>
    </source>
</evidence>
<protein>
    <submittedName>
        <fullName evidence="3">N-acetylmuramoyl-L-alanine amidase CwlD</fullName>
    </submittedName>
</protein>
<evidence type="ECO:0000313" key="3">
    <source>
        <dbReference type="EMBL" id="OAS23258.1"/>
    </source>
</evidence>
<comment type="caution">
    <text evidence="3">The sequence shown here is derived from an EMBL/GenBank/DDBJ whole genome shotgun (WGS) entry which is preliminary data.</text>
</comment>
<evidence type="ECO:0000313" key="4">
    <source>
        <dbReference type="Proteomes" id="UP000078454"/>
    </source>
</evidence>
<dbReference type="STRING" id="1850517.A8708_01315"/>
<dbReference type="GO" id="GO:0008745">
    <property type="term" value="F:N-acetylmuramoyl-L-alanine amidase activity"/>
    <property type="evidence" value="ECO:0007669"/>
    <property type="project" value="InterPro"/>
</dbReference>
<evidence type="ECO:0000256" key="1">
    <source>
        <dbReference type="ARBA" id="ARBA00022801"/>
    </source>
</evidence>
<proteinExistence type="predicted"/>
<dbReference type="Pfam" id="PF01520">
    <property type="entry name" value="Amidase_3"/>
    <property type="match status" value="1"/>
</dbReference>